<dbReference type="Pfam" id="PF06414">
    <property type="entry name" value="Zeta_toxin"/>
    <property type="match status" value="1"/>
</dbReference>
<evidence type="ECO:0000256" key="8">
    <source>
        <dbReference type="ARBA" id="ARBA00034316"/>
    </source>
</evidence>
<evidence type="ECO:0000313" key="14">
    <source>
        <dbReference type="EMBL" id="CAB4137715.1"/>
    </source>
</evidence>
<protein>
    <recommendedName>
        <fullName evidence="9">Anti-CBASS protein Acb1</fullName>
    </recommendedName>
</protein>
<dbReference type="GO" id="GO:0016787">
    <property type="term" value="F:hydrolase activity"/>
    <property type="evidence" value="ECO:0007669"/>
    <property type="project" value="UniProtKB-KW"/>
</dbReference>
<keyword evidence="1" id="KW-0547">Nucleotide-binding</keyword>
<dbReference type="Pfam" id="PF23474">
    <property type="entry name" value="Acb1"/>
    <property type="match status" value="1"/>
</dbReference>
<comment type="catalytic activity">
    <reaction evidence="7">
        <text>3',3'-cGAMP + H2O = G[3'-5']pAp[3'] + H(+)</text>
        <dbReference type="Rhea" id="RHEA:72831"/>
        <dbReference type="ChEBI" id="CHEBI:15377"/>
        <dbReference type="ChEBI" id="CHEBI:15378"/>
        <dbReference type="ChEBI" id="CHEBI:71501"/>
        <dbReference type="ChEBI" id="CHEBI:192497"/>
    </reaction>
    <physiologicalReaction direction="left-to-right" evidence="7">
        <dbReference type="Rhea" id="RHEA:72832"/>
    </physiologicalReaction>
</comment>
<feature type="region of interest" description="Disordered" evidence="11">
    <location>
        <begin position="396"/>
        <end position="436"/>
    </location>
</feature>
<feature type="compositionally biased region" description="Low complexity" evidence="11">
    <location>
        <begin position="1"/>
        <end position="12"/>
    </location>
</feature>
<feature type="domain" description="Anti-CBASS protein Acb1-like C-terminal" evidence="13">
    <location>
        <begin position="144"/>
        <end position="285"/>
    </location>
</feature>
<feature type="compositionally biased region" description="Low complexity" evidence="11">
    <location>
        <begin position="740"/>
        <end position="751"/>
    </location>
</feature>
<proteinExistence type="inferred from homology"/>
<dbReference type="GO" id="GO:0005524">
    <property type="term" value="F:ATP binding"/>
    <property type="evidence" value="ECO:0007669"/>
    <property type="project" value="UniProtKB-KW"/>
</dbReference>
<evidence type="ECO:0000256" key="5">
    <source>
        <dbReference type="ARBA" id="ARBA00034240"/>
    </source>
</evidence>
<feature type="compositionally biased region" description="Gly residues" evidence="11">
    <location>
        <begin position="752"/>
        <end position="764"/>
    </location>
</feature>
<feature type="region of interest" description="Disordered" evidence="11">
    <location>
        <begin position="706"/>
        <end position="771"/>
    </location>
</feature>
<comment type="catalytic activity">
    <reaction evidence="6">
        <text>3',3',3'-cAAG + H2O = A[3'-5']pG[3'-5']pAp[3'] + H(+)</text>
        <dbReference type="Rhea" id="RHEA:72867"/>
        <dbReference type="ChEBI" id="CHEBI:15377"/>
        <dbReference type="ChEBI" id="CHEBI:15378"/>
        <dbReference type="ChEBI" id="CHEBI:143810"/>
        <dbReference type="ChEBI" id="CHEBI:192533"/>
    </reaction>
    <physiologicalReaction direction="left-to-right" evidence="6">
        <dbReference type="Rhea" id="RHEA:72868"/>
    </physiologicalReaction>
</comment>
<comment type="similarity">
    <text evidence="8">Belongs to the anti-CBASS protein Acb1 family.</text>
</comment>
<evidence type="ECO:0000256" key="6">
    <source>
        <dbReference type="ARBA" id="ARBA00034244"/>
    </source>
</evidence>
<feature type="compositionally biased region" description="Basic and acidic residues" evidence="11">
    <location>
        <begin position="719"/>
        <end position="739"/>
    </location>
</feature>
<dbReference type="InterPro" id="IPR056175">
    <property type="entry name" value="Acb1-like_C"/>
</dbReference>
<comment type="catalytic activity">
    <reaction evidence="4">
        <text>3',3',3'-cAAG + H2O = G[3'-5']pA[3'-5']pAp[3'] + H(+)</text>
        <dbReference type="Rhea" id="RHEA:72863"/>
        <dbReference type="ChEBI" id="CHEBI:15377"/>
        <dbReference type="ChEBI" id="CHEBI:15378"/>
        <dbReference type="ChEBI" id="CHEBI:143810"/>
        <dbReference type="ChEBI" id="CHEBI:192532"/>
    </reaction>
    <physiologicalReaction direction="left-to-right" evidence="4">
        <dbReference type="Rhea" id="RHEA:72864"/>
    </physiologicalReaction>
</comment>
<keyword evidence="2" id="KW-0378">Hydrolase</keyword>
<keyword evidence="3" id="KW-0067">ATP-binding</keyword>
<sequence>MALFPAKPARGPAPRKKPQPHPGHEKGIDRGDHVYVRHPEHGPMAMKVLAHGRDGLTGECSEGQRHRITWDRFLGHKARMLHRYTLADQGADGALLEDDRGRRRYVQGQVPVAEEKPPPAPAKDDPLAGGLGRLKKAEGLEEPRTLYIHRPVLNGHDIVAWYQAQGCTDLAAPDDLHITIAHSETPLRWDMIPAANDGLMLSMWAAKGHEALGKDGEAKVLSVEAPELVDRWKELRKLGASWKWPSYTPHVTLSWGGKGFDRAIPWPGQIELGPEVFGQVIETWRPKMAKAMNLGAIMGPVLFLKAQGQGVANRPGLALQDVTDKAGHQTKRWKRTGPEEKHQRPMAHGDVVGFQHGEVQGHGKVVASGQDGVTLEGHDGQKHQVKHEHLTGHAPDEHKALYGEGGGGGQPVQRQQPKVGRMHGVDESQDSPDAQNAKLRARMAEPDHEMGLEGQGGDAPHAPDTFSAADFFAAHNDHEATPEKILAQFPPDTAEKIADVEKQLAGVKQTIELHRGEDGTYSPERQKLHAKIIDHFLSPERVKAATPAPGEKPSFTILGGRGGSGKSWFEGNVFHPEKAIVLDADHIKGMLPEYAGWNAAQVHEESGDLFDHITAAAHKAGLNIVHDATTKTTKKAVALVQHFKDSGYRVEAHYMHLPRQVAAQRAVARFLGKTRRYVPPAVVLSNTSNEASFDAVKPLVDAWSFRDNNVPMGEPPRLISEKKHEGDAGQRGGDGREAPARPAAGDARPGAPGKGQGNGGGGYPPGHQGHYGPARGPYHAMMGKALAVGRVLFLKAAIPGGAAGDLFAMPAEVKGHVRGGSYVAPYQSTRRKRGAAPAKEAGQGGLTHHETNLALSVFDRAAHQRRPVGAHEFPRGHLEALVARGLAKLGPDGAPELTRMGREWTPPGPDPRYWDAPAPQGKAPAAKVPGNVASTVKVALNTLAGVADAVRSTASFDGEKVARELLAKEMPRVATAKDRLARFADIAKRHGVDADAFLREHGGEADVHAAIAEGLAEAEARRNAYAAARGLTPTADGPPPSKPKKGNMDAVNRMLVAIGREYHREIPLDRIFAALKEQGLEAVNEDGTPWSGMLTGASGRASIDLKGGHSTAALHIQWHKMPSGRWEVNAYTGG</sequence>
<evidence type="ECO:0000259" key="13">
    <source>
        <dbReference type="Pfam" id="PF23474"/>
    </source>
</evidence>
<evidence type="ECO:0000256" key="7">
    <source>
        <dbReference type="ARBA" id="ARBA00034283"/>
    </source>
</evidence>
<evidence type="ECO:0000256" key="1">
    <source>
        <dbReference type="ARBA" id="ARBA00022741"/>
    </source>
</evidence>
<feature type="region of interest" description="Disordered" evidence="11">
    <location>
        <begin position="1"/>
        <end position="30"/>
    </location>
</feature>
<evidence type="ECO:0000256" key="2">
    <source>
        <dbReference type="ARBA" id="ARBA00022801"/>
    </source>
</evidence>
<evidence type="ECO:0000256" key="3">
    <source>
        <dbReference type="ARBA" id="ARBA00022840"/>
    </source>
</evidence>
<evidence type="ECO:0000256" key="10">
    <source>
        <dbReference type="ARBA" id="ARBA00048123"/>
    </source>
</evidence>
<dbReference type="InterPro" id="IPR027417">
    <property type="entry name" value="P-loop_NTPase"/>
</dbReference>
<dbReference type="Gene3D" id="3.40.50.300">
    <property type="entry name" value="P-loop containing nucleotide triphosphate hydrolases"/>
    <property type="match status" value="1"/>
</dbReference>
<organism evidence="14">
    <name type="scientific">uncultured Caudovirales phage</name>
    <dbReference type="NCBI Taxonomy" id="2100421"/>
    <lineage>
        <taxon>Viruses</taxon>
        <taxon>Duplodnaviria</taxon>
        <taxon>Heunggongvirae</taxon>
        <taxon>Uroviricota</taxon>
        <taxon>Caudoviricetes</taxon>
        <taxon>Peduoviridae</taxon>
        <taxon>Maltschvirus</taxon>
        <taxon>Maltschvirus maltsch</taxon>
    </lineage>
</organism>
<dbReference type="InterPro" id="IPR010488">
    <property type="entry name" value="Zeta_toxin_domain"/>
</dbReference>
<dbReference type="EMBL" id="LR796340">
    <property type="protein sequence ID" value="CAB4137715.1"/>
    <property type="molecule type" value="Genomic_DNA"/>
</dbReference>
<dbReference type="SUPFAM" id="SSF52540">
    <property type="entry name" value="P-loop containing nucleoside triphosphate hydrolases"/>
    <property type="match status" value="1"/>
</dbReference>
<accession>A0A6J5LTH6</accession>
<evidence type="ECO:0000256" key="11">
    <source>
        <dbReference type="SAM" id="MobiDB-lite"/>
    </source>
</evidence>
<comment type="catalytic activity">
    <reaction evidence="10">
        <text>3',3'-cUAMP + H2O = U[3'-5']pAp[3'] + H(+)</text>
        <dbReference type="Rhea" id="RHEA:72835"/>
        <dbReference type="ChEBI" id="CHEBI:15377"/>
        <dbReference type="ChEBI" id="CHEBI:15378"/>
        <dbReference type="ChEBI" id="CHEBI:143809"/>
        <dbReference type="ChEBI" id="CHEBI:192498"/>
    </reaction>
    <physiologicalReaction direction="left-to-right" evidence="10">
        <dbReference type="Rhea" id="RHEA:72836"/>
    </physiologicalReaction>
</comment>
<comment type="catalytic activity">
    <reaction evidence="5">
        <text>3',3',3'-c-tri-AMP + H2O = A[3'-5']pA[3'-5']pAp[3'] + H(+)</text>
        <dbReference type="Rhea" id="RHEA:72859"/>
        <dbReference type="ChEBI" id="CHEBI:15377"/>
        <dbReference type="ChEBI" id="CHEBI:15378"/>
        <dbReference type="ChEBI" id="CHEBI:192523"/>
        <dbReference type="ChEBI" id="CHEBI:192530"/>
    </reaction>
    <physiologicalReaction direction="left-to-right" evidence="5">
        <dbReference type="Rhea" id="RHEA:72860"/>
    </physiologicalReaction>
</comment>
<evidence type="ECO:0000256" key="9">
    <source>
        <dbReference type="ARBA" id="ARBA00034343"/>
    </source>
</evidence>
<feature type="region of interest" description="Disordered" evidence="11">
    <location>
        <begin position="323"/>
        <end position="345"/>
    </location>
</feature>
<evidence type="ECO:0000259" key="12">
    <source>
        <dbReference type="Pfam" id="PF06414"/>
    </source>
</evidence>
<evidence type="ECO:0000256" key="4">
    <source>
        <dbReference type="ARBA" id="ARBA00034233"/>
    </source>
</evidence>
<name>A0A6J5LTH6_9CAUD</name>
<feature type="domain" description="Zeta toxin" evidence="12">
    <location>
        <begin position="546"/>
        <end position="684"/>
    </location>
</feature>
<dbReference type="GO" id="GO:0016301">
    <property type="term" value="F:kinase activity"/>
    <property type="evidence" value="ECO:0007669"/>
    <property type="project" value="InterPro"/>
</dbReference>
<reference evidence="14" key="1">
    <citation type="submission" date="2020-04" db="EMBL/GenBank/DDBJ databases">
        <authorList>
            <person name="Chiriac C."/>
            <person name="Salcher M."/>
            <person name="Ghai R."/>
            <person name="Kavagutti S V."/>
        </authorList>
    </citation>
    <scope>NUCLEOTIDE SEQUENCE</scope>
</reference>
<gene>
    <name evidence="14" type="ORF">UFOVP326_59</name>
</gene>